<feature type="region of interest" description="Disordered" evidence="1">
    <location>
        <begin position="1"/>
        <end position="20"/>
    </location>
</feature>
<name>A0A426XJ59_ENSVE</name>
<feature type="region of interest" description="Disordered" evidence="1">
    <location>
        <begin position="92"/>
        <end position="133"/>
    </location>
</feature>
<dbReference type="Proteomes" id="UP000287651">
    <property type="component" value="Unassembled WGS sequence"/>
</dbReference>
<sequence>MESHSHGSENSGTRESLTTVALKETYRSTLQPQHRRPWSGATLDSLRAPVVPPEHARLCSRIHHSTVIMRRERKQKEDEEITRSDFDVTPILRSIGSASGDGELEREKRTAQEQQQLGRNSRGRLRHHKEEEC</sequence>
<proteinExistence type="predicted"/>
<organism evidence="2 3">
    <name type="scientific">Ensete ventricosum</name>
    <name type="common">Abyssinian banana</name>
    <name type="synonym">Musa ensete</name>
    <dbReference type="NCBI Taxonomy" id="4639"/>
    <lineage>
        <taxon>Eukaryota</taxon>
        <taxon>Viridiplantae</taxon>
        <taxon>Streptophyta</taxon>
        <taxon>Embryophyta</taxon>
        <taxon>Tracheophyta</taxon>
        <taxon>Spermatophyta</taxon>
        <taxon>Magnoliopsida</taxon>
        <taxon>Liliopsida</taxon>
        <taxon>Zingiberales</taxon>
        <taxon>Musaceae</taxon>
        <taxon>Ensete</taxon>
    </lineage>
</organism>
<comment type="caution">
    <text evidence="2">The sequence shown here is derived from an EMBL/GenBank/DDBJ whole genome shotgun (WGS) entry which is preliminary data.</text>
</comment>
<reference evidence="2 3" key="1">
    <citation type="journal article" date="2014" name="Agronomy (Basel)">
        <title>A Draft Genome Sequence for Ensete ventricosum, the Drought-Tolerant Tree Against Hunger.</title>
        <authorList>
            <person name="Harrison J."/>
            <person name="Moore K.A."/>
            <person name="Paszkiewicz K."/>
            <person name="Jones T."/>
            <person name="Grant M."/>
            <person name="Ambacheew D."/>
            <person name="Muzemil S."/>
            <person name="Studholme D.J."/>
        </authorList>
    </citation>
    <scope>NUCLEOTIDE SEQUENCE [LARGE SCALE GENOMIC DNA]</scope>
</reference>
<protein>
    <submittedName>
        <fullName evidence="2">Uncharacterized protein</fullName>
    </submittedName>
</protein>
<evidence type="ECO:0000256" key="1">
    <source>
        <dbReference type="SAM" id="MobiDB-lite"/>
    </source>
</evidence>
<dbReference type="EMBL" id="AMZH03020090">
    <property type="protein sequence ID" value="RRT39538.1"/>
    <property type="molecule type" value="Genomic_DNA"/>
</dbReference>
<accession>A0A426XJ59</accession>
<evidence type="ECO:0000313" key="3">
    <source>
        <dbReference type="Proteomes" id="UP000287651"/>
    </source>
</evidence>
<feature type="compositionally biased region" description="Polar residues" evidence="1">
    <location>
        <begin position="8"/>
        <end position="19"/>
    </location>
</feature>
<evidence type="ECO:0000313" key="2">
    <source>
        <dbReference type="EMBL" id="RRT39538.1"/>
    </source>
</evidence>
<dbReference type="AlphaFoldDB" id="A0A426XJ59"/>
<gene>
    <name evidence="2" type="ORF">B296_00033207</name>
</gene>